<feature type="region of interest" description="Disordered" evidence="3">
    <location>
        <begin position="789"/>
        <end position="824"/>
    </location>
</feature>
<dbReference type="PANTHER" id="PTHR34339">
    <property type="entry name" value="STIMULATOR OF INTERFERON GENES PROTEIN"/>
    <property type="match status" value="1"/>
</dbReference>
<dbReference type="Gene3D" id="2.30.29.30">
    <property type="entry name" value="Pleckstrin-homology domain (PH domain)/Phosphotyrosine-binding domain (PTB)"/>
    <property type="match status" value="1"/>
</dbReference>
<dbReference type="Pfam" id="PF20694">
    <property type="entry name" value="TRADD-like_N"/>
    <property type="match status" value="1"/>
</dbReference>
<dbReference type="GO" id="GO:0035438">
    <property type="term" value="F:cyclic-di-GMP binding"/>
    <property type="evidence" value="ECO:0007669"/>
    <property type="project" value="TreeGrafter"/>
</dbReference>
<dbReference type="EMBL" id="LSMT01000069">
    <property type="protein sequence ID" value="PFX29241.1"/>
    <property type="molecule type" value="Genomic_DNA"/>
</dbReference>
<feature type="compositionally biased region" description="Basic and acidic residues" evidence="3">
    <location>
        <begin position="1186"/>
        <end position="1195"/>
    </location>
</feature>
<dbReference type="GO" id="GO:0045087">
    <property type="term" value="P:innate immune response"/>
    <property type="evidence" value="ECO:0007669"/>
    <property type="project" value="UniProtKB-KW"/>
</dbReference>
<dbReference type="InterPro" id="IPR011993">
    <property type="entry name" value="PH-like_dom_sf"/>
</dbReference>
<feature type="region of interest" description="Disordered" evidence="3">
    <location>
        <begin position="470"/>
        <end position="502"/>
    </location>
</feature>
<keyword evidence="1" id="KW-0399">Innate immunity</keyword>
<feature type="domain" description="STING ligand-binding" evidence="5">
    <location>
        <begin position="1330"/>
        <end position="1480"/>
    </location>
</feature>
<feature type="domain" description="PH" evidence="4">
    <location>
        <begin position="724"/>
        <end position="798"/>
    </location>
</feature>
<dbReference type="Proteomes" id="UP000225706">
    <property type="component" value="Unassembled WGS sequence"/>
</dbReference>
<dbReference type="SUPFAM" id="SSF50729">
    <property type="entry name" value="PH domain-like"/>
    <property type="match status" value="1"/>
</dbReference>
<evidence type="ECO:0000313" key="8">
    <source>
        <dbReference type="Proteomes" id="UP000225706"/>
    </source>
</evidence>
<accession>A0A2B4SH70</accession>
<dbReference type="InterPro" id="IPR049341">
    <property type="entry name" value="TRADD-like_N"/>
</dbReference>
<dbReference type="GO" id="GO:0061709">
    <property type="term" value="P:reticulophagy"/>
    <property type="evidence" value="ECO:0007669"/>
    <property type="project" value="TreeGrafter"/>
</dbReference>
<evidence type="ECO:0000256" key="3">
    <source>
        <dbReference type="SAM" id="MobiDB-lite"/>
    </source>
</evidence>
<proteinExistence type="predicted"/>
<gene>
    <name evidence="7" type="primary">Tmem173</name>
    <name evidence="7" type="ORF">AWC38_SpisGene6055</name>
</gene>
<evidence type="ECO:0000259" key="5">
    <source>
        <dbReference type="Pfam" id="PF15009"/>
    </source>
</evidence>
<sequence>MKQTEVELCELTDFVVPVGPKLYKTLNSYLASCKKEQCLLEFTPGILTEFSELNQGLDKREVCKVLGFGRGDSEGFRLKGFDIAARAVAKLSYCHLLFVGAAKENLESTQKLFLDCDIPSSRLRVRPFLNSRDDLKKLFCEADLVVMPSRTEGFGLTGLEALSAGLPIRVSRKSEFGEALMKIPFGRHFVIDSDDQDQWAKAIEEVCSSDRSSRLEECEILRKLYRKTYCWKKQSECFIGEMISMTANGPSEDCQSSTRNSPELRQEDISDGFYPVSAHSALGTVPIRIKLNSVTFQNVKNKDPVQQEEAKRLIMREMTKHFLEKHQAEIPLEQYPDSLSYYLKGVRDLMIREAGEGSLRIVLECRTLKILERLWEDYSSGHLNEVAEERLLTDEIRKKYEVESIALETTITVEDYLACKLSLTVDLNQDATVAEDQTERANIQTVVVQVEEERELTTVHFELNYSGCSASPNEFHPQQEKESPYLVSEISSEEKSTSQSSLTELPTYLEHVSVAQDPGPTKDRDSSLRFSIECRDLESLERLWSDYRSGRLNWMAEKCLLTDDIKNKFHVESATLETSILEEDYLACKEHLSNNFPSSTVVFLSPLSLCFSRRSRHIVFESLVKVRVSFGCGFRPQGTCLVYFSRNSSEDRGNSTMGDCDDTEILVTDEAFQAGNIDDLGIQTPEEAICRLNDQSKAVLREIQVEDKTETMEETREKSSEKKIVARKMKGHRRYVTLCNGCLHYYKREHAKTRRRQVSLEGYSVHSTSGKEFVPWTFRLHHSENSDHDFAAKSEKETTRQEPPNSASALNMEDKNSRSRHHSTTKKLKVAFLAPGWSSTVLHEINEITKEMAKYMAKSSEVEIYILVPKCSDEDKKAAESYNINLVEASEKVGYAELHWLGRVPNKLLTHVVEEIGKYKENSNPKSTEENHKLQVRLCRVSDFVVTIGPRLHEIVSSNLRPYKDGKRVFDFTPGILEEFTELEQSQEELKNFRVVCFCGGGLEDFTLQGVDIVAKAVAKLGDCNLLFIGAADGMQEETRYRLLGYGIDPKVLTIRSVFHIQESLKDVLLEVDLAIMPSREEGFSLICLKALSAGLPILVSKNSGLGEALMKIPSGSNFVVSSDDHGAWVKEIAKIRMKDRCTRLKEVKVLRHLFQEAHNWEKQIETLICNLKSITNGMNFGDDKDGIYDNHKDHDDDDEEETEKLQNLAGKEIPQNGGPLCSRTTSFEEITSQASYSGKDTYDLRQPAFMEIPSDKRGSEKFPLKSTEENLSERGEAILPTITDEACPNRTRGIGLGLIPYVSHKLSYLARDITATSLAIQDVLASSMLVLPRLEQRISESEQFRYKITDKELFILLPKTCFSCDDIEQADSRVKWVGNLPESKINREGSKDRSYKHAVHEVGMHCPADGTMEEYYFIVEYATPLMTLYDMFVDAQLTGPERDQQIMLFTRKLSEILDENAECRGKYKLVPISGNETNEISNILFAMQRDVNIEIDK</sequence>
<dbReference type="Pfam" id="PF00169">
    <property type="entry name" value="PH"/>
    <property type="match status" value="1"/>
</dbReference>
<dbReference type="SUPFAM" id="SSF53756">
    <property type="entry name" value="UDP-Glycosyltransferase/glycogen phosphorylase"/>
    <property type="match status" value="2"/>
</dbReference>
<dbReference type="GO" id="GO:0032481">
    <property type="term" value="P:positive regulation of type I interferon production"/>
    <property type="evidence" value="ECO:0007669"/>
    <property type="project" value="InterPro"/>
</dbReference>
<name>A0A2B4SH70_STYPI</name>
<dbReference type="InterPro" id="IPR001849">
    <property type="entry name" value="PH_domain"/>
</dbReference>
<evidence type="ECO:0000259" key="4">
    <source>
        <dbReference type="Pfam" id="PF00169"/>
    </source>
</evidence>
<evidence type="ECO:0000256" key="1">
    <source>
        <dbReference type="ARBA" id="ARBA00022588"/>
    </source>
</evidence>
<dbReference type="GO" id="GO:0002218">
    <property type="term" value="P:activation of innate immune response"/>
    <property type="evidence" value="ECO:0007669"/>
    <property type="project" value="InterPro"/>
</dbReference>
<dbReference type="GO" id="GO:0016239">
    <property type="term" value="P:positive regulation of macroautophagy"/>
    <property type="evidence" value="ECO:0007669"/>
    <property type="project" value="TreeGrafter"/>
</dbReference>
<dbReference type="GO" id="GO:0000045">
    <property type="term" value="P:autophagosome assembly"/>
    <property type="evidence" value="ECO:0007669"/>
    <property type="project" value="TreeGrafter"/>
</dbReference>
<dbReference type="Pfam" id="PF15009">
    <property type="entry name" value="STING_LBD"/>
    <property type="match status" value="1"/>
</dbReference>
<reference evidence="8" key="1">
    <citation type="journal article" date="2017" name="bioRxiv">
        <title>Comparative analysis of the genomes of Stylophora pistillata and Acropora digitifera provides evidence for extensive differences between species of corals.</title>
        <authorList>
            <person name="Voolstra C.R."/>
            <person name="Li Y."/>
            <person name="Liew Y.J."/>
            <person name="Baumgarten S."/>
            <person name="Zoccola D."/>
            <person name="Flot J.-F."/>
            <person name="Tambutte S."/>
            <person name="Allemand D."/>
            <person name="Aranda M."/>
        </authorList>
    </citation>
    <scope>NUCLEOTIDE SEQUENCE [LARGE SCALE GENOMIC DNA]</scope>
</reference>
<evidence type="ECO:0000259" key="6">
    <source>
        <dbReference type="Pfam" id="PF20694"/>
    </source>
</evidence>
<feature type="domain" description="TRADD-like N-terminal" evidence="6">
    <location>
        <begin position="352"/>
        <end position="388"/>
    </location>
</feature>
<keyword evidence="8" id="KW-1185">Reference proteome</keyword>
<dbReference type="Gene3D" id="3.40.50.2000">
    <property type="entry name" value="Glycogen Phosphorylase B"/>
    <property type="match status" value="3"/>
</dbReference>
<organism evidence="7 8">
    <name type="scientific">Stylophora pistillata</name>
    <name type="common">Smooth cauliflower coral</name>
    <dbReference type="NCBI Taxonomy" id="50429"/>
    <lineage>
        <taxon>Eukaryota</taxon>
        <taxon>Metazoa</taxon>
        <taxon>Cnidaria</taxon>
        <taxon>Anthozoa</taxon>
        <taxon>Hexacorallia</taxon>
        <taxon>Scleractinia</taxon>
        <taxon>Astrocoeniina</taxon>
        <taxon>Pocilloporidae</taxon>
        <taxon>Stylophora</taxon>
    </lineage>
</organism>
<evidence type="ECO:0000256" key="2">
    <source>
        <dbReference type="ARBA" id="ARBA00022859"/>
    </source>
</evidence>
<dbReference type="GO" id="GO:0005789">
    <property type="term" value="C:endoplasmic reticulum membrane"/>
    <property type="evidence" value="ECO:0007669"/>
    <property type="project" value="TreeGrafter"/>
</dbReference>
<dbReference type="GO" id="GO:0005776">
    <property type="term" value="C:autophagosome"/>
    <property type="evidence" value="ECO:0007669"/>
    <property type="project" value="TreeGrafter"/>
</dbReference>
<dbReference type="InterPro" id="IPR029158">
    <property type="entry name" value="STING"/>
</dbReference>
<dbReference type="Pfam" id="PF20706">
    <property type="entry name" value="GT4-conflict"/>
    <property type="match status" value="2"/>
</dbReference>
<dbReference type="InterPro" id="IPR038623">
    <property type="entry name" value="STING_C_sf"/>
</dbReference>
<dbReference type="GO" id="GO:0061507">
    <property type="term" value="F:2',3'-cyclic GMP-AMP binding"/>
    <property type="evidence" value="ECO:0007669"/>
    <property type="project" value="TreeGrafter"/>
</dbReference>
<dbReference type="OrthoDB" id="5972297at2759"/>
<keyword evidence="2" id="KW-0391">Immunity</keyword>
<feature type="compositionally biased region" description="Basic and acidic residues" evidence="3">
    <location>
        <begin position="789"/>
        <end position="800"/>
    </location>
</feature>
<dbReference type="InterPro" id="IPR055432">
    <property type="entry name" value="STING_LBD"/>
</dbReference>
<dbReference type="CDD" id="cd03801">
    <property type="entry name" value="GT4_PimA-like"/>
    <property type="match status" value="2"/>
</dbReference>
<comment type="caution">
    <text evidence="7">The sequence shown here is derived from an EMBL/GenBank/DDBJ whole genome shotgun (WGS) entry which is preliminary data.</text>
</comment>
<dbReference type="Gene3D" id="3.40.50.12100">
    <property type="entry name" value="Stimulator of interferon genes protein"/>
    <property type="match status" value="1"/>
</dbReference>
<evidence type="ECO:0000313" key="7">
    <source>
        <dbReference type="EMBL" id="PFX29241.1"/>
    </source>
</evidence>
<dbReference type="PANTHER" id="PTHR34339:SF1">
    <property type="entry name" value="STIMULATOR OF INTERFERON GENES PROTEIN"/>
    <property type="match status" value="1"/>
</dbReference>
<protein>
    <submittedName>
        <fullName evidence="7">Stimulator of interferon genes protein</fullName>
    </submittedName>
</protein>
<feature type="region of interest" description="Disordered" evidence="3">
    <location>
        <begin position="1186"/>
        <end position="1221"/>
    </location>
</feature>